<evidence type="ECO:0000313" key="2">
    <source>
        <dbReference type="Proteomes" id="UP000298358"/>
    </source>
</evidence>
<accession>A0A4Y9FWP5</accession>
<dbReference type="PANTHER" id="PTHR35841:SF1">
    <property type="entry name" value="PHOSPHONATES-BINDING PERIPLASMIC PROTEIN"/>
    <property type="match status" value="1"/>
</dbReference>
<sequence>MQLPLGLRCARCALSVAVRQEARDRGAFPHRAACDGPSQLVHLRATVTTGGWGAVPLCCRSRPYSSTCPGPASSCIPHTRKVLMQTTLKRGLALTAGLTLAFGLAACSSTPAAEETPAGEAPAAEAPATEGTFAKDENTIVFATLPDHEGAEQDAQPIADWIAEITGKNVELYQATDYTAVVQGLASDKIDVAQISAFTYYQTQAAGGEIEPIGAQITEEGAEPGYFSVAIKNPAATDVASLADFADQPICFVNPTSTSGFAVPMGGLLDAGVTVAEENRLFGEEHDLNAAKVAEGVDCQVGFAQDVDADPLIEAGELEEVDRVQVPAAPIVMQSALPQDVKDQLTAAIADSTQESLTDAGIELNDFLKESWFGFGKVDDAYYDLIRTLCTEIADEVEACRA</sequence>
<reference evidence="1 2" key="1">
    <citation type="submission" date="2019-03" db="EMBL/GenBank/DDBJ databases">
        <title>Diversity of the mouse oral microbiome.</title>
        <authorList>
            <person name="Joseph S."/>
            <person name="Aduse-Opoku J."/>
            <person name="Curtis M."/>
            <person name="Wade W."/>
            <person name="Hashim A."/>
        </authorList>
    </citation>
    <scope>NUCLEOTIDE SEQUENCE [LARGE SCALE GENOMIC DNA]</scope>
    <source>
        <strain evidence="1 2">P1012</strain>
    </source>
</reference>
<dbReference type="Proteomes" id="UP000298358">
    <property type="component" value="Unassembled WGS sequence"/>
</dbReference>
<dbReference type="Gene3D" id="3.40.190.10">
    <property type="entry name" value="Periplasmic binding protein-like II"/>
    <property type="match status" value="2"/>
</dbReference>
<gene>
    <name evidence="1" type="ORF">E4U02_07825</name>
</gene>
<dbReference type="OrthoDB" id="9764656at2"/>
<evidence type="ECO:0000313" key="1">
    <source>
        <dbReference type="EMBL" id="TFU32982.1"/>
    </source>
</evidence>
<protein>
    <submittedName>
        <fullName evidence="1">Phosphate/phosphite/phosphonate ABC transporter substrate-binding protein</fullName>
    </submittedName>
</protein>
<dbReference type="AlphaFoldDB" id="A0A4Y9FWP5"/>
<name>A0A4Y9FWP5_9MICO</name>
<comment type="caution">
    <text evidence="1">The sequence shown here is derived from an EMBL/GenBank/DDBJ whole genome shotgun (WGS) entry which is preliminary data.</text>
</comment>
<dbReference type="Pfam" id="PF12974">
    <property type="entry name" value="Phosphonate-bd"/>
    <property type="match status" value="1"/>
</dbReference>
<keyword evidence="2" id="KW-1185">Reference proteome</keyword>
<dbReference type="SUPFAM" id="SSF53850">
    <property type="entry name" value="Periplasmic binding protein-like II"/>
    <property type="match status" value="1"/>
</dbReference>
<dbReference type="PANTHER" id="PTHR35841">
    <property type="entry name" value="PHOSPHONATES-BINDING PERIPLASMIC PROTEIN"/>
    <property type="match status" value="1"/>
</dbReference>
<organism evidence="1 2">
    <name type="scientific">Microbacterium paludicola</name>
    <dbReference type="NCBI Taxonomy" id="300019"/>
    <lineage>
        <taxon>Bacteria</taxon>
        <taxon>Bacillati</taxon>
        <taxon>Actinomycetota</taxon>
        <taxon>Actinomycetes</taxon>
        <taxon>Micrococcales</taxon>
        <taxon>Microbacteriaceae</taxon>
        <taxon>Microbacterium</taxon>
    </lineage>
</organism>
<dbReference type="EMBL" id="SPQB01000015">
    <property type="protein sequence ID" value="TFU32982.1"/>
    <property type="molecule type" value="Genomic_DNA"/>
</dbReference>
<proteinExistence type="predicted"/>